<proteinExistence type="predicted"/>
<accession>A0A1H2H9E9</accession>
<dbReference type="GO" id="GO:0005886">
    <property type="term" value="C:plasma membrane"/>
    <property type="evidence" value="ECO:0007669"/>
    <property type="project" value="UniProtKB-SubCell"/>
</dbReference>
<dbReference type="InterPro" id="IPR005538">
    <property type="entry name" value="LrgA/CidA"/>
</dbReference>
<protein>
    <submittedName>
        <fullName evidence="7">Putative effector of murein hydrolase LrgA, UPF0299 family</fullName>
    </submittedName>
</protein>
<dbReference type="STRING" id="364197.SAMN05216296_2845"/>
<dbReference type="GO" id="GO:0016787">
    <property type="term" value="F:hydrolase activity"/>
    <property type="evidence" value="ECO:0007669"/>
    <property type="project" value="UniProtKB-KW"/>
</dbReference>
<organism evidence="7 8">
    <name type="scientific">Pseudomonas pohangensis</name>
    <dbReference type="NCBI Taxonomy" id="364197"/>
    <lineage>
        <taxon>Bacteria</taxon>
        <taxon>Pseudomonadati</taxon>
        <taxon>Pseudomonadota</taxon>
        <taxon>Gammaproteobacteria</taxon>
        <taxon>Pseudomonadales</taxon>
        <taxon>Pseudomonadaceae</taxon>
        <taxon>Pseudomonas</taxon>
    </lineage>
</organism>
<evidence type="ECO:0000313" key="8">
    <source>
        <dbReference type="Proteomes" id="UP000243232"/>
    </source>
</evidence>
<dbReference type="AlphaFoldDB" id="A0A1H2H9E9"/>
<keyword evidence="5 6" id="KW-0472">Membrane</keyword>
<dbReference type="Pfam" id="PF03788">
    <property type="entry name" value="LrgA"/>
    <property type="match status" value="1"/>
</dbReference>
<evidence type="ECO:0000256" key="5">
    <source>
        <dbReference type="ARBA" id="ARBA00023136"/>
    </source>
</evidence>
<dbReference type="EMBL" id="LT629785">
    <property type="protein sequence ID" value="SDU28436.1"/>
    <property type="molecule type" value="Genomic_DNA"/>
</dbReference>
<evidence type="ECO:0000256" key="6">
    <source>
        <dbReference type="SAM" id="Phobius"/>
    </source>
</evidence>
<feature type="transmembrane region" description="Helical" evidence="6">
    <location>
        <begin position="58"/>
        <end position="77"/>
    </location>
</feature>
<keyword evidence="7" id="KW-0378">Hydrolase</keyword>
<sequence>MLLRGLTLLILMQLLGTAINVLFLPMIPGQVLGMLLLFALLLLRGEVSPPLQEAASSLLRYLPLLLIPTAVSSVLFIDTLSGQLLAIGAALLLSVAVSLMFTGWLMERLIARQTRQEDQA</sequence>
<reference evidence="8" key="1">
    <citation type="submission" date="2016-10" db="EMBL/GenBank/DDBJ databases">
        <authorList>
            <person name="Varghese N."/>
            <person name="Submissions S."/>
        </authorList>
    </citation>
    <scope>NUCLEOTIDE SEQUENCE [LARGE SCALE GENOMIC DNA]</scope>
    <source>
        <strain evidence="8">DSM 17875</strain>
    </source>
</reference>
<feature type="transmembrane region" description="Helical" evidence="6">
    <location>
        <begin position="27"/>
        <end position="46"/>
    </location>
</feature>
<keyword evidence="2" id="KW-1003">Cell membrane</keyword>
<feature type="transmembrane region" description="Helical" evidence="6">
    <location>
        <begin position="83"/>
        <end position="106"/>
    </location>
</feature>
<keyword evidence="8" id="KW-1185">Reference proteome</keyword>
<dbReference type="RefSeq" id="WP_090196651.1">
    <property type="nucleotide sequence ID" value="NZ_LT629785.1"/>
</dbReference>
<dbReference type="Proteomes" id="UP000243232">
    <property type="component" value="Chromosome I"/>
</dbReference>
<dbReference type="PANTHER" id="PTHR33931:SF2">
    <property type="entry name" value="HOLIN-LIKE PROTEIN CIDA"/>
    <property type="match status" value="1"/>
</dbReference>
<evidence type="ECO:0000256" key="4">
    <source>
        <dbReference type="ARBA" id="ARBA00022989"/>
    </source>
</evidence>
<dbReference type="PANTHER" id="PTHR33931">
    <property type="entry name" value="HOLIN-LIKE PROTEIN CIDA-RELATED"/>
    <property type="match status" value="1"/>
</dbReference>
<evidence type="ECO:0000256" key="3">
    <source>
        <dbReference type="ARBA" id="ARBA00022692"/>
    </source>
</evidence>
<keyword evidence="3 6" id="KW-0812">Transmembrane</keyword>
<name>A0A1H2H9E9_9PSED</name>
<evidence type="ECO:0000256" key="1">
    <source>
        <dbReference type="ARBA" id="ARBA00004651"/>
    </source>
</evidence>
<keyword evidence="4 6" id="KW-1133">Transmembrane helix</keyword>
<evidence type="ECO:0000256" key="2">
    <source>
        <dbReference type="ARBA" id="ARBA00022475"/>
    </source>
</evidence>
<gene>
    <name evidence="7" type="ORF">SAMN05216296_2845</name>
</gene>
<evidence type="ECO:0000313" key="7">
    <source>
        <dbReference type="EMBL" id="SDU28436.1"/>
    </source>
</evidence>
<comment type="subcellular location">
    <subcellularLocation>
        <location evidence="1">Cell membrane</location>
        <topology evidence="1">Multi-pass membrane protein</topology>
    </subcellularLocation>
</comment>